<proteinExistence type="predicted"/>
<protein>
    <recommendedName>
        <fullName evidence="3">SusE outer membrane protein domain-containing protein</fullName>
    </recommendedName>
</protein>
<dbReference type="Gene3D" id="2.60.40.10">
    <property type="entry name" value="Immunoglobulins"/>
    <property type="match status" value="1"/>
</dbReference>
<dbReference type="PROSITE" id="PS51257">
    <property type="entry name" value="PROKAR_LIPOPROTEIN"/>
    <property type="match status" value="1"/>
</dbReference>
<accession>A0ABW5NBX5</accession>
<dbReference type="RefSeq" id="WP_378255315.1">
    <property type="nucleotide sequence ID" value="NZ_JBHSJV010000001.1"/>
</dbReference>
<dbReference type="Proteomes" id="UP001597459">
    <property type="component" value="Unassembled WGS sequence"/>
</dbReference>
<evidence type="ECO:0000313" key="1">
    <source>
        <dbReference type="EMBL" id="MFD2593105.1"/>
    </source>
</evidence>
<reference evidence="2" key="1">
    <citation type="journal article" date="2019" name="Int. J. Syst. Evol. Microbiol.">
        <title>The Global Catalogue of Microorganisms (GCM) 10K type strain sequencing project: providing services to taxonomists for standard genome sequencing and annotation.</title>
        <authorList>
            <consortium name="The Broad Institute Genomics Platform"/>
            <consortium name="The Broad Institute Genome Sequencing Center for Infectious Disease"/>
            <person name="Wu L."/>
            <person name="Ma J."/>
        </authorList>
    </citation>
    <scope>NUCLEOTIDE SEQUENCE [LARGE SCALE GENOMIC DNA]</scope>
    <source>
        <strain evidence="2">KCTC 42423</strain>
    </source>
</reference>
<evidence type="ECO:0008006" key="3">
    <source>
        <dbReference type="Google" id="ProtNLM"/>
    </source>
</evidence>
<name>A0ABW5NBX5_9FLAO</name>
<evidence type="ECO:0000313" key="2">
    <source>
        <dbReference type="Proteomes" id="UP001597459"/>
    </source>
</evidence>
<dbReference type="EMBL" id="JBHULX010000039">
    <property type="protein sequence ID" value="MFD2593105.1"/>
    <property type="molecule type" value="Genomic_DNA"/>
</dbReference>
<sequence length="154" mass="17382">MKKSIFIFVMTTLCILTSCEKEDAPIKSSLLSPPKLVLPINNAKRVFLEGLKLKWTPSVSKEKEAVTYRVTIVYTSLTSLEEKFDVGEETSFVFSQKLARRIQQLNDLSILTAGNQVEVLNPVRVFWSVEAIDSKGHVSVSDTYSFTFLETNKN</sequence>
<gene>
    <name evidence="1" type="ORF">ACFSTE_19865</name>
</gene>
<organism evidence="1 2">
    <name type="scientific">Aquimarina hainanensis</name>
    <dbReference type="NCBI Taxonomy" id="1578017"/>
    <lineage>
        <taxon>Bacteria</taxon>
        <taxon>Pseudomonadati</taxon>
        <taxon>Bacteroidota</taxon>
        <taxon>Flavobacteriia</taxon>
        <taxon>Flavobacteriales</taxon>
        <taxon>Flavobacteriaceae</taxon>
        <taxon>Aquimarina</taxon>
    </lineage>
</organism>
<dbReference type="InterPro" id="IPR013783">
    <property type="entry name" value="Ig-like_fold"/>
</dbReference>
<comment type="caution">
    <text evidence="1">The sequence shown here is derived from an EMBL/GenBank/DDBJ whole genome shotgun (WGS) entry which is preliminary data.</text>
</comment>
<keyword evidence="2" id="KW-1185">Reference proteome</keyword>